<sequence length="220" mass="25613">MENRIRKNPKAITGKQYLILGRPAGLLLLCLSAIFNYIYSMLIPVFYVLAIQLPTEQDIHYTEGLFTYREVGRKYYQIGLKKGKDTEFFSCKQNYFGPHLCEIDKNYYSQIIEDLEKQHKQTNVDIKHKLYEQWQGKPARIGWFSQNYSFLSTKRRVIQATVDGKEVVKIESVKKIINKRKDTWFVDIIISLPFLAGIIYLASVLILNNGGKETNNQTTD</sequence>
<evidence type="ECO:0000313" key="3">
    <source>
        <dbReference type="EMBL" id="ARU97357.1"/>
    </source>
</evidence>
<dbReference type="EMBL" id="CP015581">
    <property type="protein sequence ID" value="ARU97357.1"/>
    <property type="molecule type" value="Genomic_DNA"/>
</dbReference>
<dbReference type="Proteomes" id="UP000195729">
    <property type="component" value="Chromosome"/>
</dbReference>
<keyword evidence="1" id="KW-0812">Transmembrane</keyword>
<dbReference type="KEGG" id="tci:A7K98_05665"/>
<evidence type="ECO:0000313" key="5">
    <source>
        <dbReference type="Proteomes" id="UP000195814"/>
    </source>
</evidence>
<dbReference type="RefSeq" id="WP_087487692.1">
    <property type="nucleotide sequence ID" value="NZ_CP015579.1"/>
</dbReference>
<evidence type="ECO:0000256" key="1">
    <source>
        <dbReference type="SAM" id="Phobius"/>
    </source>
</evidence>
<keyword evidence="1" id="KW-0472">Membrane</keyword>
<proteinExistence type="predicted"/>
<protein>
    <submittedName>
        <fullName evidence="2">Uncharacterized protein</fullName>
    </submittedName>
</protein>
<organism evidence="2 5">
    <name type="scientific">Tatumella citrea</name>
    <name type="common">Pantoea citrea</name>
    <dbReference type="NCBI Taxonomy" id="53336"/>
    <lineage>
        <taxon>Bacteria</taxon>
        <taxon>Pseudomonadati</taxon>
        <taxon>Pseudomonadota</taxon>
        <taxon>Gammaproteobacteria</taxon>
        <taxon>Enterobacterales</taxon>
        <taxon>Erwiniaceae</taxon>
        <taxon>Tatumella</taxon>
    </lineage>
</organism>
<feature type="transmembrane region" description="Helical" evidence="1">
    <location>
        <begin position="184"/>
        <end position="207"/>
    </location>
</feature>
<name>A0A1Y0L6M4_TATCI</name>
<feature type="transmembrane region" description="Helical" evidence="1">
    <location>
        <begin position="26"/>
        <end position="50"/>
    </location>
</feature>
<dbReference type="Proteomes" id="UP000195814">
    <property type="component" value="Chromosome"/>
</dbReference>
<keyword evidence="4" id="KW-1185">Reference proteome</keyword>
<reference evidence="4 5" key="1">
    <citation type="submission" date="2016-05" db="EMBL/GenBank/DDBJ databases">
        <title>Complete genome sequence of two 2,5-diketo-D-glunonic acid producing strain Tatumella citrea.</title>
        <authorList>
            <person name="Duan C."/>
            <person name="Yang J."/>
            <person name="Yang S."/>
        </authorList>
    </citation>
    <scope>NUCLEOTIDE SEQUENCE [LARGE SCALE GENOMIC DNA]</scope>
    <source>
        <strain evidence="3 4">ATCC 39140</strain>
        <strain evidence="2 5">DSM 13699</strain>
    </source>
</reference>
<dbReference type="AlphaFoldDB" id="A0A1Y0L6M4"/>
<evidence type="ECO:0000313" key="2">
    <source>
        <dbReference type="EMBL" id="ARU93319.1"/>
    </source>
</evidence>
<gene>
    <name evidence="2" type="ORF">A7K98_05665</name>
    <name evidence="3" type="ORF">A7K99_05665</name>
</gene>
<dbReference type="EMBL" id="CP015579">
    <property type="protein sequence ID" value="ARU93319.1"/>
    <property type="molecule type" value="Genomic_DNA"/>
</dbReference>
<keyword evidence="1" id="KW-1133">Transmembrane helix</keyword>
<accession>A0A1Y0L6M4</accession>
<evidence type="ECO:0000313" key="4">
    <source>
        <dbReference type="Proteomes" id="UP000195729"/>
    </source>
</evidence>